<keyword evidence="12" id="KW-1185">Reference proteome</keyword>
<reference evidence="11" key="1">
    <citation type="submission" date="2022-08" db="EMBL/GenBank/DDBJ databases">
        <title>Complete genome sequence of Mycoplasma molare type strain H 542.</title>
        <authorList>
            <person name="Spergser J."/>
        </authorList>
    </citation>
    <scope>NUCLEOTIDE SEQUENCE</scope>
    <source>
        <strain evidence="11">H 542</strain>
    </source>
</reference>
<dbReference type="PANTHER" id="PTHR33540:SF2">
    <property type="entry name" value="TRNA THREONYLCARBAMOYLADENOSINE BIOSYNTHESIS PROTEIN TSAE"/>
    <property type="match status" value="1"/>
</dbReference>
<keyword evidence="5" id="KW-0819">tRNA processing</keyword>
<dbReference type="Gene3D" id="3.40.50.300">
    <property type="entry name" value="P-loop containing nucleotide triphosphate hydrolases"/>
    <property type="match status" value="1"/>
</dbReference>
<dbReference type="Proteomes" id="UP001058364">
    <property type="component" value="Chromosome"/>
</dbReference>
<protein>
    <recommendedName>
        <fullName evidence="3">tRNA threonylcarbamoyladenosine biosynthesis protein TsaE</fullName>
    </recommendedName>
    <alternativeName>
        <fullName evidence="10">t(6)A37 threonylcarbamoyladenosine biosynthesis protein TsaE</fullName>
    </alternativeName>
</protein>
<organism evidence="11 12">
    <name type="scientific">Mesomycoplasma molare</name>
    <dbReference type="NCBI Taxonomy" id="171288"/>
    <lineage>
        <taxon>Bacteria</taxon>
        <taxon>Bacillati</taxon>
        <taxon>Mycoplasmatota</taxon>
        <taxon>Mycoplasmoidales</taxon>
        <taxon>Metamycoplasmataceae</taxon>
        <taxon>Mesomycoplasma</taxon>
    </lineage>
</organism>
<gene>
    <name evidence="11" type="primary">tsaE</name>
    <name evidence="11" type="ORF">NX772_01240</name>
</gene>
<name>A0ABY5TUV6_9BACT</name>
<keyword evidence="9" id="KW-0460">Magnesium</keyword>
<evidence type="ECO:0000256" key="7">
    <source>
        <dbReference type="ARBA" id="ARBA00022741"/>
    </source>
</evidence>
<evidence type="ECO:0000256" key="4">
    <source>
        <dbReference type="ARBA" id="ARBA00022490"/>
    </source>
</evidence>
<dbReference type="PANTHER" id="PTHR33540">
    <property type="entry name" value="TRNA THREONYLCARBAMOYLADENOSINE BIOSYNTHESIS PROTEIN TSAE"/>
    <property type="match status" value="1"/>
</dbReference>
<evidence type="ECO:0000313" key="11">
    <source>
        <dbReference type="EMBL" id="UWD34437.1"/>
    </source>
</evidence>
<evidence type="ECO:0000256" key="8">
    <source>
        <dbReference type="ARBA" id="ARBA00022840"/>
    </source>
</evidence>
<evidence type="ECO:0000256" key="10">
    <source>
        <dbReference type="ARBA" id="ARBA00032441"/>
    </source>
</evidence>
<dbReference type="InterPro" id="IPR003442">
    <property type="entry name" value="T6A_TsaE"/>
</dbReference>
<keyword evidence="8" id="KW-0067">ATP-binding</keyword>
<evidence type="ECO:0000256" key="5">
    <source>
        <dbReference type="ARBA" id="ARBA00022694"/>
    </source>
</evidence>
<dbReference type="EMBL" id="CP103423">
    <property type="protein sequence ID" value="UWD34437.1"/>
    <property type="molecule type" value="Genomic_DNA"/>
</dbReference>
<evidence type="ECO:0000256" key="1">
    <source>
        <dbReference type="ARBA" id="ARBA00004496"/>
    </source>
</evidence>
<keyword evidence="6" id="KW-0479">Metal-binding</keyword>
<dbReference type="NCBIfam" id="TIGR00150">
    <property type="entry name" value="T6A_YjeE"/>
    <property type="match status" value="1"/>
</dbReference>
<evidence type="ECO:0000256" key="2">
    <source>
        <dbReference type="ARBA" id="ARBA00007599"/>
    </source>
</evidence>
<keyword evidence="7" id="KW-0547">Nucleotide-binding</keyword>
<dbReference type="SUPFAM" id="SSF52540">
    <property type="entry name" value="P-loop containing nucleoside triphosphate hydrolases"/>
    <property type="match status" value="1"/>
</dbReference>
<dbReference type="InterPro" id="IPR027417">
    <property type="entry name" value="P-loop_NTPase"/>
</dbReference>
<keyword evidence="4" id="KW-0963">Cytoplasm</keyword>
<comment type="subcellular location">
    <subcellularLocation>
        <location evidence="1">Cytoplasm</location>
    </subcellularLocation>
</comment>
<comment type="similarity">
    <text evidence="2">Belongs to the TsaE family.</text>
</comment>
<evidence type="ECO:0000256" key="6">
    <source>
        <dbReference type="ARBA" id="ARBA00022723"/>
    </source>
</evidence>
<accession>A0ABY5TUV6</accession>
<proteinExistence type="inferred from homology"/>
<dbReference type="Pfam" id="PF02367">
    <property type="entry name" value="TsaE"/>
    <property type="match status" value="1"/>
</dbReference>
<sequence>MKQINIELNNIIDLKRVVDYIFKQEWQFLYLNGDLGAGKTTLTKLIAKELGIKENVVSPTFNKMKIYDNLVHIDAYNLKGDLESFEDYFEDKKVIIEWSNNLVLDYKNVLCVDIKFDENGNRNYKIWKEN</sequence>
<evidence type="ECO:0000256" key="3">
    <source>
        <dbReference type="ARBA" id="ARBA00019010"/>
    </source>
</evidence>
<evidence type="ECO:0000256" key="9">
    <source>
        <dbReference type="ARBA" id="ARBA00022842"/>
    </source>
</evidence>
<dbReference type="RefSeq" id="WP_027123219.1">
    <property type="nucleotide sequence ID" value="NZ_CP103423.1"/>
</dbReference>
<evidence type="ECO:0000313" key="12">
    <source>
        <dbReference type="Proteomes" id="UP001058364"/>
    </source>
</evidence>